<dbReference type="RefSeq" id="XP_014171670.1">
    <property type="nucleotide sequence ID" value="XM_014316195.1"/>
</dbReference>
<name>F0XJF1_GROCL</name>
<accession>F0XJF1</accession>
<evidence type="ECO:0000313" key="3">
    <source>
        <dbReference type="Proteomes" id="UP000007796"/>
    </source>
</evidence>
<organism evidence="3">
    <name type="scientific">Grosmannia clavigera (strain kw1407 / UAMH 11150)</name>
    <name type="common">Blue stain fungus</name>
    <name type="synonym">Graphiocladiella clavigera</name>
    <dbReference type="NCBI Taxonomy" id="655863"/>
    <lineage>
        <taxon>Eukaryota</taxon>
        <taxon>Fungi</taxon>
        <taxon>Dikarya</taxon>
        <taxon>Ascomycota</taxon>
        <taxon>Pezizomycotina</taxon>
        <taxon>Sordariomycetes</taxon>
        <taxon>Sordariomycetidae</taxon>
        <taxon>Ophiostomatales</taxon>
        <taxon>Ophiostomataceae</taxon>
        <taxon>Leptographium</taxon>
    </lineage>
</organism>
<dbReference type="GeneID" id="25975204"/>
<reference evidence="2 3" key="1">
    <citation type="journal article" date="2011" name="Proc. Natl. Acad. Sci. U.S.A.">
        <title>Genome and transcriptome analyses of the mountain pine beetle-fungal symbiont Grosmannia clavigera, a lodgepole pine pathogen.</title>
        <authorList>
            <person name="DiGuistini S."/>
            <person name="Wang Y."/>
            <person name="Liao N.Y."/>
            <person name="Taylor G."/>
            <person name="Tanguay P."/>
            <person name="Feau N."/>
            <person name="Henrissat B."/>
            <person name="Chan S.K."/>
            <person name="Hesse-Orce U."/>
            <person name="Alamouti S.M."/>
            <person name="Tsui C.K.M."/>
            <person name="Docking R.T."/>
            <person name="Levasseur A."/>
            <person name="Haridas S."/>
            <person name="Robertson G."/>
            <person name="Birol I."/>
            <person name="Holt R.A."/>
            <person name="Marra M.A."/>
            <person name="Hamelin R.C."/>
            <person name="Hirst M."/>
            <person name="Jones S.J.M."/>
            <person name="Bohlmann J."/>
            <person name="Breuil C."/>
        </authorList>
    </citation>
    <scope>NUCLEOTIDE SEQUENCE [LARGE SCALE GENOMIC DNA]</scope>
    <source>
        <strain evidence="3">kw1407 / UAMH 11150</strain>
    </source>
</reference>
<dbReference type="Proteomes" id="UP000007796">
    <property type="component" value="Unassembled WGS sequence"/>
</dbReference>
<dbReference type="EMBL" id="GL629782">
    <property type="protein sequence ID" value="EFX02188.1"/>
    <property type="molecule type" value="Genomic_DNA"/>
</dbReference>
<proteinExistence type="predicted"/>
<feature type="region of interest" description="Disordered" evidence="1">
    <location>
        <begin position="50"/>
        <end position="113"/>
    </location>
</feature>
<evidence type="ECO:0000313" key="2">
    <source>
        <dbReference type="EMBL" id="EFX02188.1"/>
    </source>
</evidence>
<dbReference type="HOGENOM" id="CLU_1447848_0_0_1"/>
<dbReference type="InParanoid" id="F0XJF1"/>
<protein>
    <submittedName>
        <fullName evidence="2">Uncharacterized protein</fullName>
    </submittedName>
</protein>
<evidence type="ECO:0000256" key="1">
    <source>
        <dbReference type="SAM" id="MobiDB-lite"/>
    </source>
</evidence>
<dbReference type="AlphaFoldDB" id="F0XJF1"/>
<keyword evidence="3" id="KW-1185">Reference proteome</keyword>
<sequence length="187" mass="20193">MSLAPRWKNRRIDMLVRYHGVSYLEETSRAFRPISYPALILPLQPHKRARARTGINRRDTASLLKGSQPGGAYECSRAPAGTQGSRRNGDWANPPPNRTIERTGSGNPPGRWTEGNHAIIAAAEREQTCEHSTKNLASSLVASLAGYLATGVRSASFASEGRLAQVVSSLSAGEATAALKDIRKVIC</sequence>
<gene>
    <name evidence="2" type="ORF">CMQ_2237</name>
</gene>